<name>A0A8J8MBF4_9FIRM</name>
<dbReference type="Proteomes" id="UP000677305">
    <property type="component" value="Chromosome"/>
</dbReference>
<keyword evidence="2" id="KW-1185">Reference proteome</keyword>
<dbReference type="AlphaFoldDB" id="A0A8J8MBF4"/>
<sequence>MNKKVLPVKSPNGFLTYKPFDSTRISVLLAQDKLCKEIYENFMYFSVEKCAYDNGVMKLECHYKEQFSSIGEKRVPIDLILDMDMDFIKFCKKSLDKEFYVFLPIETSEISNYINYKKKPVYHHIFIYGYNDDERVFYCSEFFAFSNDKYSYQTVSYDELKAAFYKLQRELDEDSLSKEKMQWLKDVHLLHSYTEYRDRFTINRLIVGLQNYLDKRDNNGNKDYIKNLYYGYAIYDLCDIYIEYIVSNNFYYHFDMRPFLLIKDRFHYMKIQSEFVSENYASDSSEINHIVDEFIRLEKEARKMFHLTIKYTMRGENKNVTKILEILDMLKSEDYAVTSRYIECLKHI</sequence>
<evidence type="ECO:0008006" key="3">
    <source>
        <dbReference type="Google" id="ProtNLM"/>
    </source>
</evidence>
<protein>
    <recommendedName>
        <fullName evidence="3">Butirosin biosynthesis protein H N-terminal domain-containing protein</fullName>
    </recommendedName>
</protein>
<organism evidence="1 2">
    <name type="scientific">Vallitalea guaymasensis</name>
    <dbReference type="NCBI Taxonomy" id="1185412"/>
    <lineage>
        <taxon>Bacteria</taxon>
        <taxon>Bacillati</taxon>
        <taxon>Bacillota</taxon>
        <taxon>Clostridia</taxon>
        <taxon>Lachnospirales</taxon>
        <taxon>Vallitaleaceae</taxon>
        <taxon>Vallitalea</taxon>
    </lineage>
</organism>
<gene>
    <name evidence="1" type="ORF">HYG85_13405</name>
</gene>
<dbReference type="RefSeq" id="WP_212690106.1">
    <property type="nucleotide sequence ID" value="NZ_CP058561.1"/>
</dbReference>
<proteinExistence type="predicted"/>
<dbReference type="KEGG" id="vgu:HYG85_13405"/>
<reference evidence="1 2" key="1">
    <citation type="submission" date="2020-07" db="EMBL/GenBank/DDBJ databases">
        <title>Vallitalea guaymasensis genome.</title>
        <authorList>
            <person name="Postec A."/>
        </authorList>
    </citation>
    <scope>NUCLEOTIDE SEQUENCE [LARGE SCALE GENOMIC DNA]</scope>
    <source>
        <strain evidence="1 2">Ra1766G1</strain>
    </source>
</reference>
<dbReference type="EMBL" id="CP058561">
    <property type="protein sequence ID" value="QUH29852.1"/>
    <property type="molecule type" value="Genomic_DNA"/>
</dbReference>
<accession>A0A8J8MBF4</accession>
<evidence type="ECO:0000313" key="1">
    <source>
        <dbReference type="EMBL" id="QUH29852.1"/>
    </source>
</evidence>
<evidence type="ECO:0000313" key="2">
    <source>
        <dbReference type="Proteomes" id="UP000677305"/>
    </source>
</evidence>